<dbReference type="CDD" id="cd12797">
    <property type="entry name" value="M23_peptidase"/>
    <property type="match status" value="1"/>
</dbReference>
<dbReference type="InterPro" id="IPR016047">
    <property type="entry name" value="M23ase_b-sheet_dom"/>
</dbReference>
<dbReference type="KEGG" id="slut:H9L13_03855"/>
<sequence>MTVPAGGIVRFAGAFRDYDGVIILDHGGGWTSVLVNAATQLRAGDRVRRDQPLGRALGPLLVELLHNGTHRSPALIAGSSRTLSNRGKDS</sequence>
<name>A0A7G9SJM3_9SPHN</name>
<evidence type="ECO:0000259" key="1">
    <source>
        <dbReference type="Pfam" id="PF01551"/>
    </source>
</evidence>
<evidence type="ECO:0000313" key="3">
    <source>
        <dbReference type="Proteomes" id="UP000515971"/>
    </source>
</evidence>
<organism evidence="2 3">
    <name type="scientific">Sphingomonas lutea</name>
    <dbReference type="NCBI Taxonomy" id="1045317"/>
    <lineage>
        <taxon>Bacteria</taxon>
        <taxon>Pseudomonadati</taxon>
        <taxon>Pseudomonadota</taxon>
        <taxon>Alphaproteobacteria</taxon>
        <taxon>Sphingomonadales</taxon>
        <taxon>Sphingomonadaceae</taxon>
        <taxon>Sphingomonas</taxon>
    </lineage>
</organism>
<dbReference type="EMBL" id="CP060718">
    <property type="protein sequence ID" value="QNN68048.1"/>
    <property type="molecule type" value="Genomic_DNA"/>
</dbReference>
<dbReference type="Gene3D" id="2.70.70.10">
    <property type="entry name" value="Glucose Permease (Domain IIA)"/>
    <property type="match status" value="1"/>
</dbReference>
<dbReference type="InterPro" id="IPR011055">
    <property type="entry name" value="Dup_hybrid_motif"/>
</dbReference>
<dbReference type="Pfam" id="PF01551">
    <property type="entry name" value="Peptidase_M23"/>
    <property type="match status" value="1"/>
</dbReference>
<evidence type="ECO:0000313" key="2">
    <source>
        <dbReference type="EMBL" id="QNN68048.1"/>
    </source>
</evidence>
<keyword evidence="3" id="KW-1185">Reference proteome</keyword>
<dbReference type="SUPFAM" id="SSF51261">
    <property type="entry name" value="Duplicated hybrid motif"/>
    <property type="match status" value="1"/>
</dbReference>
<dbReference type="Proteomes" id="UP000515971">
    <property type="component" value="Chromosome"/>
</dbReference>
<accession>A0A7G9SJM3</accession>
<dbReference type="AlphaFoldDB" id="A0A7G9SJM3"/>
<protein>
    <submittedName>
        <fullName evidence="2">M23 family metallopeptidase</fullName>
    </submittedName>
</protein>
<gene>
    <name evidence="2" type="ORF">H9L13_03855</name>
</gene>
<reference evidence="2 3" key="1">
    <citation type="submission" date="2020-08" db="EMBL/GenBank/DDBJ databases">
        <title>Genome sequence of Sphingomonas lutea KCTC 23642T.</title>
        <authorList>
            <person name="Hyun D.-W."/>
            <person name="Bae J.-W."/>
        </authorList>
    </citation>
    <scope>NUCLEOTIDE SEQUENCE [LARGE SCALE GENOMIC DNA]</scope>
    <source>
        <strain evidence="2 3">KCTC 23642</strain>
    </source>
</reference>
<dbReference type="RefSeq" id="WP_187539198.1">
    <property type="nucleotide sequence ID" value="NZ_CP060718.1"/>
</dbReference>
<feature type="domain" description="M23ase beta-sheet core" evidence="1">
    <location>
        <begin position="4"/>
        <end position="56"/>
    </location>
</feature>
<proteinExistence type="predicted"/>